<proteinExistence type="predicted"/>
<gene>
    <name evidence="5" type="ORF">D9543_01195</name>
</gene>
<evidence type="ECO:0000256" key="3">
    <source>
        <dbReference type="ARBA" id="ARBA00023002"/>
    </source>
</evidence>
<evidence type="ECO:0000256" key="2">
    <source>
        <dbReference type="ARBA" id="ARBA00022643"/>
    </source>
</evidence>
<dbReference type="SUPFAM" id="SSF52218">
    <property type="entry name" value="Flavoproteins"/>
    <property type="match status" value="1"/>
</dbReference>
<dbReference type="InterPro" id="IPR029039">
    <property type="entry name" value="Flavoprotein-like_sf"/>
</dbReference>
<dbReference type="EMBL" id="REGC01000001">
    <property type="protein sequence ID" value="RMB64420.1"/>
    <property type="molecule type" value="Genomic_DNA"/>
</dbReference>
<dbReference type="AlphaFoldDB" id="A0A3M0GIG1"/>
<dbReference type="GO" id="GO:0016491">
    <property type="term" value="F:oxidoreductase activity"/>
    <property type="evidence" value="ECO:0007669"/>
    <property type="project" value="UniProtKB-KW"/>
</dbReference>
<dbReference type="Pfam" id="PF03358">
    <property type="entry name" value="FMN_red"/>
    <property type="match status" value="1"/>
</dbReference>
<dbReference type="Proteomes" id="UP000270649">
    <property type="component" value="Unassembled WGS sequence"/>
</dbReference>
<dbReference type="PANTHER" id="PTHR43408:SF2">
    <property type="entry name" value="FMN REDUCTASE (NADPH)"/>
    <property type="match status" value="1"/>
</dbReference>
<name>A0A3M0GIG1_9CORY</name>
<keyword evidence="1" id="KW-0285">Flavoprotein</keyword>
<keyword evidence="3" id="KW-0560">Oxidoreductase</keyword>
<evidence type="ECO:0000259" key="4">
    <source>
        <dbReference type="Pfam" id="PF03358"/>
    </source>
</evidence>
<dbReference type="InterPro" id="IPR051814">
    <property type="entry name" value="NAD(P)H-dep_FMN_reductase"/>
</dbReference>
<dbReference type="RefSeq" id="WP_121927278.1">
    <property type="nucleotide sequence ID" value="NZ_JAACBV010000005.1"/>
</dbReference>
<dbReference type="InterPro" id="IPR023932">
    <property type="entry name" value="CE1759_FMN_reduct"/>
</dbReference>
<evidence type="ECO:0000256" key="1">
    <source>
        <dbReference type="ARBA" id="ARBA00022630"/>
    </source>
</evidence>
<feature type="domain" description="NADPH-dependent FMN reductase-like" evidence="4">
    <location>
        <begin position="4"/>
        <end position="149"/>
    </location>
</feature>
<dbReference type="Gene3D" id="3.40.50.360">
    <property type="match status" value="1"/>
</dbReference>
<evidence type="ECO:0000313" key="5">
    <source>
        <dbReference type="EMBL" id="RMB64420.1"/>
    </source>
</evidence>
<accession>A0A3M0GIG1</accession>
<dbReference type="InterPro" id="IPR005025">
    <property type="entry name" value="FMN_Rdtase-like_dom"/>
</dbReference>
<keyword evidence="2" id="KW-0288">FMN</keyword>
<organism evidence="5 6">
    <name type="scientific">Corynebacterium macginleyi</name>
    <dbReference type="NCBI Taxonomy" id="38290"/>
    <lineage>
        <taxon>Bacteria</taxon>
        <taxon>Bacillati</taxon>
        <taxon>Actinomycetota</taxon>
        <taxon>Actinomycetes</taxon>
        <taxon>Mycobacteriales</taxon>
        <taxon>Corynebacteriaceae</taxon>
        <taxon>Corynebacterium</taxon>
    </lineage>
</organism>
<comment type="caution">
    <text evidence="5">The sequence shown here is derived from an EMBL/GenBank/DDBJ whole genome shotgun (WGS) entry which is preliminary data.</text>
</comment>
<dbReference type="NCBIfam" id="TIGR04037">
    <property type="entry name" value="LLM_duo_CE1759"/>
    <property type="match status" value="1"/>
</dbReference>
<reference evidence="5 6" key="1">
    <citation type="submission" date="2018-10" db="EMBL/GenBank/DDBJ databases">
        <title>Corynebacterium macginleyi genome sequencing and assembly of the type strain and two clinical samples.</title>
        <authorList>
            <person name="Bernier A.-M."/>
            <person name="Bernard K."/>
        </authorList>
    </citation>
    <scope>NUCLEOTIDE SEQUENCE [LARGE SCALE GENOMIC DNA]</scope>
    <source>
        <strain evidence="5 6">NML 120205</strain>
    </source>
</reference>
<sequence length="222" mass="23900">MRSLVVLTAGLSEPSSTRQLAVTIAEATEAKISARGEGVTTHIIDARRLAAELAATMTDWAVPTPQLDEAKQLLSTADGFIAVTPAFQGSYSGLFKMFFDVLDPHALEQLPTIVAATGGSPRHALILDYALRPLLNYLHAYVVPTGIFQSTEDLGTAEGARIRRRIERAATQLADQMIRPTDRVAGLADDPIPEPNSRPTGIGIDADFLPLEQILSHYDGLN</sequence>
<dbReference type="PANTHER" id="PTHR43408">
    <property type="entry name" value="FMN REDUCTASE (NADPH)"/>
    <property type="match status" value="1"/>
</dbReference>
<protein>
    <submittedName>
        <fullName evidence="5">Oxidoreductase</fullName>
    </submittedName>
</protein>
<evidence type="ECO:0000313" key="6">
    <source>
        <dbReference type="Proteomes" id="UP000270649"/>
    </source>
</evidence>